<dbReference type="InterPro" id="IPR044730">
    <property type="entry name" value="RNase_H-like_dom_plant"/>
</dbReference>
<dbReference type="InterPro" id="IPR052929">
    <property type="entry name" value="RNase_H-like_EbsB-rel"/>
</dbReference>
<dbReference type="Proteomes" id="UP001153076">
    <property type="component" value="Unassembled WGS sequence"/>
</dbReference>
<accession>A0A9Q1K8R1</accession>
<dbReference type="Pfam" id="PF13456">
    <property type="entry name" value="RVT_3"/>
    <property type="match status" value="1"/>
</dbReference>
<dbReference type="OrthoDB" id="1906820at2759"/>
<evidence type="ECO:0000256" key="1">
    <source>
        <dbReference type="SAM" id="MobiDB-lite"/>
    </source>
</evidence>
<organism evidence="4 5">
    <name type="scientific">Carnegiea gigantea</name>
    <dbReference type="NCBI Taxonomy" id="171969"/>
    <lineage>
        <taxon>Eukaryota</taxon>
        <taxon>Viridiplantae</taxon>
        <taxon>Streptophyta</taxon>
        <taxon>Embryophyta</taxon>
        <taxon>Tracheophyta</taxon>
        <taxon>Spermatophyta</taxon>
        <taxon>Magnoliopsida</taxon>
        <taxon>eudicotyledons</taxon>
        <taxon>Gunneridae</taxon>
        <taxon>Pentapetalae</taxon>
        <taxon>Caryophyllales</taxon>
        <taxon>Cactineae</taxon>
        <taxon>Cactaceae</taxon>
        <taxon>Cactoideae</taxon>
        <taxon>Echinocereeae</taxon>
        <taxon>Carnegiea</taxon>
    </lineage>
</organism>
<name>A0A9Q1K8R1_9CARY</name>
<dbReference type="InterPro" id="IPR036397">
    <property type="entry name" value="RNaseH_sf"/>
</dbReference>
<dbReference type="Pfam" id="PF13966">
    <property type="entry name" value="zf-RVT"/>
    <property type="match status" value="1"/>
</dbReference>
<evidence type="ECO:0000313" key="4">
    <source>
        <dbReference type="EMBL" id="KAJ8438407.1"/>
    </source>
</evidence>
<feature type="compositionally biased region" description="Basic and acidic residues" evidence="1">
    <location>
        <begin position="1"/>
        <end position="11"/>
    </location>
</feature>
<reference evidence="4" key="1">
    <citation type="submission" date="2022-04" db="EMBL/GenBank/DDBJ databases">
        <title>Carnegiea gigantea Genome sequencing and assembly v2.</title>
        <authorList>
            <person name="Copetti D."/>
            <person name="Sanderson M.J."/>
            <person name="Burquez A."/>
            <person name="Wojciechowski M.F."/>
        </authorList>
    </citation>
    <scope>NUCLEOTIDE SEQUENCE</scope>
    <source>
        <strain evidence="4">SGP5-SGP5p</strain>
        <tissue evidence="4">Aerial part</tissue>
    </source>
</reference>
<feature type="domain" description="Reverse transcriptase zinc-binding" evidence="3">
    <location>
        <begin position="27"/>
        <end position="70"/>
    </location>
</feature>
<dbReference type="EMBL" id="JAKOGI010000254">
    <property type="protein sequence ID" value="KAJ8438407.1"/>
    <property type="molecule type" value="Genomic_DNA"/>
</dbReference>
<dbReference type="InterPro" id="IPR026960">
    <property type="entry name" value="RVT-Znf"/>
</dbReference>
<feature type="domain" description="RNase H type-1" evidence="2">
    <location>
        <begin position="175"/>
        <end position="296"/>
    </location>
</feature>
<protein>
    <recommendedName>
        <fullName evidence="6">RNase H type-1 domain-containing protein</fullName>
    </recommendedName>
</protein>
<gene>
    <name evidence="4" type="ORF">Cgig2_004517</name>
</gene>
<evidence type="ECO:0000313" key="5">
    <source>
        <dbReference type="Proteomes" id="UP001153076"/>
    </source>
</evidence>
<dbReference type="CDD" id="cd06222">
    <property type="entry name" value="RNase_H_like"/>
    <property type="match status" value="1"/>
</dbReference>
<proteinExistence type="predicted"/>
<dbReference type="AlphaFoldDB" id="A0A9Q1K8R1"/>
<evidence type="ECO:0000259" key="3">
    <source>
        <dbReference type="Pfam" id="PF13966"/>
    </source>
</evidence>
<feature type="region of interest" description="Disordered" evidence="1">
    <location>
        <begin position="1"/>
        <end position="23"/>
    </location>
</feature>
<dbReference type="InterPro" id="IPR002156">
    <property type="entry name" value="RNaseH_domain"/>
</dbReference>
<keyword evidence="5" id="KW-1185">Reference proteome</keyword>
<comment type="caution">
    <text evidence="4">The sequence shown here is derived from an EMBL/GenBank/DDBJ whole genome shotgun (WGS) entry which is preliminary data.</text>
</comment>
<dbReference type="PANTHER" id="PTHR47074:SF48">
    <property type="entry name" value="POLYNUCLEOTIDYL TRANSFERASE, RIBONUCLEASE H-LIKE SUPERFAMILY PROTEIN"/>
    <property type="match status" value="1"/>
</dbReference>
<evidence type="ECO:0008006" key="6">
    <source>
        <dbReference type="Google" id="ProtNLM"/>
    </source>
</evidence>
<dbReference type="PANTHER" id="PTHR47074">
    <property type="entry name" value="BNAC02G40300D PROTEIN"/>
    <property type="match status" value="1"/>
</dbReference>
<dbReference type="GO" id="GO:0003676">
    <property type="term" value="F:nucleic acid binding"/>
    <property type="evidence" value="ECO:0007669"/>
    <property type="project" value="InterPro"/>
</dbReference>
<evidence type="ECO:0000259" key="2">
    <source>
        <dbReference type="Pfam" id="PF13456"/>
    </source>
</evidence>
<dbReference type="Gene3D" id="3.30.420.10">
    <property type="entry name" value="Ribonuclease H-like superfamily/Ribonuclease H"/>
    <property type="match status" value="1"/>
</dbReference>
<sequence>MVDNKLIDDNHRGRRRRPRAMEERGQDILPTKVNLFRRGLHVDVYHPLCGEDYETQTHIFLDCMVAKEVWAKSPFRLSTSDRLQKNFEEWCFHLCDILDDEVRGLFFTLLWMIWSSRNRRVFEEKRWNTLTMINYSVDYWRILLEALEKKGGKSMPTQGNKETWEPPPAGVVKVNTDASSVNKEVRGLGVVIRDHRGGLVASACTTMKGSWDVVTSEACAVRFGMKIARSLGFDHVMFETDSKQVVHALNCTTYKADYSSTFVKDCHHLANDFSSAKLMVTMRSCNQAAHKLAKLAYGIDGTRVWIDGGPCEIMTSVWADKACINLR</sequence>
<dbReference type="GO" id="GO:0004523">
    <property type="term" value="F:RNA-DNA hybrid ribonuclease activity"/>
    <property type="evidence" value="ECO:0007669"/>
    <property type="project" value="InterPro"/>
</dbReference>
<dbReference type="InterPro" id="IPR012337">
    <property type="entry name" value="RNaseH-like_sf"/>
</dbReference>
<dbReference type="SUPFAM" id="SSF53098">
    <property type="entry name" value="Ribonuclease H-like"/>
    <property type="match status" value="1"/>
</dbReference>